<reference evidence="1" key="1">
    <citation type="submission" date="2023-07" db="EMBL/GenBank/DDBJ databases">
        <authorList>
            <consortium name="CYATHOMIX"/>
        </authorList>
    </citation>
    <scope>NUCLEOTIDE SEQUENCE</scope>
    <source>
        <strain evidence="1">N/A</strain>
    </source>
</reference>
<dbReference type="AlphaFoldDB" id="A0AA36M3M1"/>
<sequence>MPPELIGAVITAGASMANSAINASSTKQNNEMYRRWQLEDRQHDEYYNSPAHQKAMLESAGLAPSQYMDSPVATTSNTVAPEAPQFADPIAPAVDTYFRATDLEANNKLREAEIGKIIAETKSENDKRALEVAKLQNELVLQGQEIALKSIGIDSQELQLSIAKQTAHYVVEVARLNAELESATFEDKVSQSHNATLLSNLNIQDMSYEIAGKKFSVEHLLPKQSDMLDSALREYDDKHEISMKTCQEMDDAHAYALLQLDIAKTDAFRSSKEYEVLQEKEERFKKTIRNQVESDLSNSRFGRFNSSAVGRGANNVKTALQNAEKGLLTMCTARMFAGIGNNKTDWSKSYLNPFNP</sequence>
<keyword evidence="2" id="KW-1185">Reference proteome</keyword>
<evidence type="ECO:0008006" key="3">
    <source>
        <dbReference type="Google" id="ProtNLM"/>
    </source>
</evidence>
<accession>A0AA36M3M1</accession>
<protein>
    <recommendedName>
        <fullName evidence="3">Minor capsid protein</fullName>
    </recommendedName>
</protein>
<proteinExistence type="predicted"/>
<dbReference type="Proteomes" id="UP001176961">
    <property type="component" value="Unassembled WGS sequence"/>
</dbReference>
<gene>
    <name evidence="1" type="ORF">CYNAS_LOCUS8449</name>
</gene>
<feature type="non-terminal residue" evidence="1">
    <location>
        <position position="356"/>
    </location>
</feature>
<evidence type="ECO:0000313" key="2">
    <source>
        <dbReference type="Proteomes" id="UP001176961"/>
    </source>
</evidence>
<name>A0AA36M3M1_CYLNA</name>
<dbReference type="EMBL" id="CATQJL010000149">
    <property type="protein sequence ID" value="CAJ0596466.1"/>
    <property type="molecule type" value="Genomic_DNA"/>
</dbReference>
<comment type="caution">
    <text evidence="1">The sequence shown here is derived from an EMBL/GenBank/DDBJ whole genome shotgun (WGS) entry which is preliminary data.</text>
</comment>
<evidence type="ECO:0000313" key="1">
    <source>
        <dbReference type="EMBL" id="CAJ0596466.1"/>
    </source>
</evidence>
<organism evidence="1 2">
    <name type="scientific">Cylicocyclus nassatus</name>
    <name type="common">Nematode worm</name>
    <dbReference type="NCBI Taxonomy" id="53992"/>
    <lineage>
        <taxon>Eukaryota</taxon>
        <taxon>Metazoa</taxon>
        <taxon>Ecdysozoa</taxon>
        <taxon>Nematoda</taxon>
        <taxon>Chromadorea</taxon>
        <taxon>Rhabditida</taxon>
        <taxon>Rhabditina</taxon>
        <taxon>Rhabditomorpha</taxon>
        <taxon>Strongyloidea</taxon>
        <taxon>Strongylidae</taxon>
        <taxon>Cylicocyclus</taxon>
    </lineage>
</organism>